<dbReference type="OrthoDB" id="4927266at2759"/>
<evidence type="ECO:0000256" key="4">
    <source>
        <dbReference type="PROSITE-ProRule" id="PRU00175"/>
    </source>
</evidence>
<sequence length="339" mass="37183">MTMVAHPTAPELSPATTNPFVALVSAVTAKLRRLNDMRFIRRSRRLRFKQAPETTGQEHETSLHSSDTRPVDREQLVSWDAFKSKRHVPAFMVLGSAYKNTRRGSRGKDRGQRPVTSSTTPSPHSLLIPHEVGEPVLSSSSHSSADDLQPRTLHDSPEANPLGAKTDKNQDPEGRPSPLGPDNTDQSPACYFCGGTLGPVRSSASNERAAYLYCGHVFGHKCLKKYIKNQFAGELRRSQTCPICPTPLCHGCGHVTIPRLEAPSDSERRHPGYFELCEYCGARETLKAIINGQELGALQMRTPQLVGFLPPEPSSATNIGLTGCWTLTIKGNDVASHQR</sequence>
<dbReference type="Proteomes" id="UP000253664">
    <property type="component" value="Unassembled WGS sequence"/>
</dbReference>
<feature type="compositionally biased region" description="Basic and acidic residues" evidence="5">
    <location>
        <begin position="165"/>
        <end position="174"/>
    </location>
</feature>
<dbReference type="SUPFAM" id="SSF57850">
    <property type="entry name" value="RING/U-box"/>
    <property type="match status" value="1"/>
</dbReference>
<dbReference type="EMBL" id="LKCN02000024">
    <property type="protein sequence ID" value="RCI07730.1"/>
    <property type="molecule type" value="Genomic_DNA"/>
</dbReference>
<proteinExistence type="predicted"/>
<evidence type="ECO:0000313" key="8">
    <source>
        <dbReference type="Proteomes" id="UP000253664"/>
    </source>
</evidence>
<keyword evidence="1" id="KW-0479">Metal-binding</keyword>
<evidence type="ECO:0000256" key="3">
    <source>
        <dbReference type="ARBA" id="ARBA00022833"/>
    </source>
</evidence>
<keyword evidence="8" id="KW-1185">Reference proteome</keyword>
<dbReference type="PROSITE" id="PS50089">
    <property type="entry name" value="ZF_RING_2"/>
    <property type="match status" value="1"/>
</dbReference>
<gene>
    <name evidence="7" type="ORF">L249_5762</name>
</gene>
<dbReference type="Pfam" id="PF00097">
    <property type="entry name" value="zf-C3HC4"/>
    <property type="match status" value="1"/>
</dbReference>
<evidence type="ECO:0000313" key="7">
    <source>
        <dbReference type="EMBL" id="RCI07730.1"/>
    </source>
</evidence>
<dbReference type="InterPro" id="IPR018957">
    <property type="entry name" value="Znf_C3HC4_RING-type"/>
</dbReference>
<feature type="compositionally biased region" description="Low complexity" evidence="5">
    <location>
        <begin position="114"/>
        <end position="123"/>
    </location>
</feature>
<evidence type="ECO:0000256" key="1">
    <source>
        <dbReference type="ARBA" id="ARBA00022723"/>
    </source>
</evidence>
<feature type="compositionally biased region" description="Basic and acidic residues" evidence="5">
    <location>
        <begin position="56"/>
        <end position="71"/>
    </location>
</feature>
<organism evidence="7 8">
    <name type="scientific">Ophiocordyceps polyrhachis-furcata BCC 54312</name>
    <dbReference type="NCBI Taxonomy" id="1330021"/>
    <lineage>
        <taxon>Eukaryota</taxon>
        <taxon>Fungi</taxon>
        <taxon>Dikarya</taxon>
        <taxon>Ascomycota</taxon>
        <taxon>Pezizomycotina</taxon>
        <taxon>Sordariomycetes</taxon>
        <taxon>Hypocreomycetidae</taxon>
        <taxon>Hypocreales</taxon>
        <taxon>Ophiocordycipitaceae</taxon>
        <taxon>Ophiocordyceps</taxon>
    </lineage>
</organism>
<dbReference type="InterPro" id="IPR013083">
    <property type="entry name" value="Znf_RING/FYVE/PHD"/>
</dbReference>
<dbReference type="InterPro" id="IPR001841">
    <property type="entry name" value="Znf_RING"/>
</dbReference>
<protein>
    <recommendedName>
        <fullName evidence="6">RING-type domain-containing protein</fullName>
    </recommendedName>
</protein>
<feature type="region of interest" description="Disordered" evidence="5">
    <location>
        <begin position="99"/>
        <end position="183"/>
    </location>
</feature>
<dbReference type="GO" id="GO:0008270">
    <property type="term" value="F:zinc ion binding"/>
    <property type="evidence" value="ECO:0007669"/>
    <property type="project" value="UniProtKB-KW"/>
</dbReference>
<evidence type="ECO:0000256" key="2">
    <source>
        <dbReference type="ARBA" id="ARBA00022771"/>
    </source>
</evidence>
<evidence type="ECO:0000256" key="5">
    <source>
        <dbReference type="SAM" id="MobiDB-lite"/>
    </source>
</evidence>
<name>A0A367KZX4_9HYPO</name>
<dbReference type="STRING" id="1330021.A0A367KZX4"/>
<feature type="compositionally biased region" description="Basic and acidic residues" evidence="5">
    <location>
        <begin position="144"/>
        <end position="157"/>
    </location>
</feature>
<keyword evidence="3" id="KW-0862">Zinc</keyword>
<keyword evidence="2 4" id="KW-0863">Zinc-finger</keyword>
<dbReference type="AlphaFoldDB" id="A0A367KZX4"/>
<feature type="region of interest" description="Disordered" evidence="5">
    <location>
        <begin position="48"/>
        <end position="71"/>
    </location>
</feature>
<evidence type="ECO:0000259" key="6">
    <source>
        <dbReference type="PROSITE" id="PS50089"/>
    </source>
</evidence>
<accession>A0A367KZX4</accession>
<feature type="domain" description="RING-type" evidence="6">
    <location>
        <begin position="190"/>
        <end position="244"/>
    </location>
</feature>
<reference evidence="7 8" key="1">
    <citation type="journal article" date="2015" name="BMC Genomics">
        <title>Insights from the genome of Ophiocordyceps polyrhachis-furcata to pathogenicity and host specificity in insect fungi.</title>
        <authorList>
            <person name="Wichadakul D."/>
            <person name="Kobmoo N."/>
            <person name="Ingsriswang S."/>
            <person name="Tangphatsornruang S."/>
            <person name="Chantasingh D."/>
            <person name="Luangsa-ard J.J."/>
            <person name="Eurwilaichitr L."/>
        </authorList>
    </citation>
    <scope>NUCLEOTIDE SEQUENCE [LARGE SCALE GENOMIC DNA]</scope>
    <source>
        <strain evidence="7 8">BCC 54312</strain>
    </source>
</reference>
<comment type="caution">
    <text evidence="7">The sequence shown here is derived from an EMBL/GenBank/DDBJ whole genome shotgun (WGS) entry which is preliminary data.</text>
</comment>
<dbReference type="Gene3D" id="3.30.40.10">
    <property type="entry name" value="Zinc/RING finger domain, C3HC4 (zinc finger)"/>
    <property type="match status" value="1"/>
</dbReference>